<keyword evidence="6" id="KW-1185">Reference proteome</keyword>
<dbReference type="Gene3D" id="3.40.1410.10">
    <property type="entry name" value="Chorismate lyase-like"/>
    <property type="match status" value="1"/>
</dbReference>
<evidence type="ECO:0000313" key="5">
    <source>
        <dbReference type="EMBL" id="AWI75230.1"/>
    </source>
</evidence>
<dbReference type="PANTHER" id="PTHR44846:SF1">
    <property type="entry name" value="MANNOSYL-D-GLYCERATE TRANSPORT_METABOLISM SYSTEM REPRESSOR MNGR-RELATED"/>
    <property type="match status" value="1"/>
</dbReference>
<reference evidence="5 6" key="1">
    <citation type="submission" date="2017-06" db="EMBL/GenBank/DDBJ databases">
        <title>Azoarcus.</title>
        <authorList>
            <person name="Woo J.-H."/>
            <person name="Kim H.-S."/>
        </authorList>
    </citation>
    <scope>NUCLEOTIDE SEQUENCE [LARGE SCALE GENOMIC DNA]</scope>
    <source>
        <strain evidence="5 6">TSPY31</strain>
    </source>
</reference>
<dbReference type="SMART" id="SM00866">
    <property type="entry name" value="UTRA"/>
    <property type="match status" value="1"/>
</dbReference>
<dbReference type="PANTHER" id="PTHR44846">
    <property type="entry name" value="MANNOSYL-D-GLYCERATE TRANSPORT/METABOLISM SYSTEM REPRESSOR MNGR-RELATED"/>
    <property type="match status" value="1"/>
</dbReference>
<organism evidence="5 6">
    <name type="scientific">Parazoarcus communis</name>
    <dbReference type="NCBI Taxonomy" id="41977"/>
    <lineage>
        <taxon>Bacteria</taxon>
        <taxon>Pseudomonadati</taxon>
        <taxon>Pseudomonadota</taxon>
        <taxon>Betaproteobacteria</taxon>
        <taxon>Rhodocyclales</taxon>
        <taxon>Zoogloeaceae</taxon>
        <taxon>Parazoarcus</taxon>
    </lineage>
</organism>
<dbReference type="Gene3D" id="1.10.10.10">
    <property type="entry name" value="Winged helix-like DNA-binding domain superfamily/Winged helix DNA-binding domain"/>
    <property type="match status" value="1"/>
</dbReference>
<dbReference type="SUPFAM" id="SSF64288">
    <property type="entry name" value="Chorismate lyase-like"/>
    <property type="match status" value="1"/>
</dbReference>
<keyword evidence="2" id="KW-0238">DNA-binding</keyword>
<dbReference type="KEGG" id="acom:CEW83_08380"/>
<dbReference type="AlphaFoldDB" id="A0A2U8GP09"/>
<dbReference type="SMART" id="SM00345">
    <property type="entry name" value="HTH_GNTR"/>
    <property type="match status" value="1"/>
</dbReference>
<dbReference type="InterPro" id="IPR011663">
    <property type="entry name" value="UTRA"/>
</dbReference>
<feature type="domain" description="HTH gntR-type" evidence="4">
    <location>
        <begin position="13"/>
        <end position="81"/>
    </location>
</feature>
<dbReference type="GO" id="GO:0045892">
    <property type="term" value="P:negative regulation of DNA-templated transcription"/>
    <property type="evidence" value="ECO:0007669"/>
    <property type="project" value="TreeGrafter"/>
</dbReference>
<keyword evidence="1" id="KW-0805">Transcription regulation</keyword>
<dbReference type="InterPro" id="IPR050679">
    <property type="entry name" value="Bact_HTH_transcr_reg"/>
</dbReference>
<dbReference type="SUPFAM" id="SSF46785">
    <property type="entry name" value="Winged helix' DNA-binding domain"/>
    <property type="match status" value="1"/>
</dbReference>
<protein>
    <submittedName>
        <fullName evidence="5">GntR family transcriptional regulator</fullName>
    </submittedName>
</protein>
<dbReference type="GO" id="GO:0003677">
    <property type="term" value="F:DNA binding"/>
    <property type="evidence" value="ECO:0007669"/>
    <property type="project" value="UniProtKB-KW"/>
</dbReference>
<name>A0A2U8GP09_9RHOO</name>
<dbReference type="Pfam" id="PF00392">
    <property type="entry name" value="GntR"/>
    <property type="match status" value="1"/>
</dbReference>
<sequence length="247" mass="27955">MNQISLSGLPLGAPLYQEVKRKIMESLRSGEWKPGEIIPSEKRLGERFGVSIGTVRKAVDELVAENILIRHQGRGTFVTSHTHDRYVFAFFHIIGQDGHKEYPKVELQAFASIKADADMAQRLGIRTGSKLFRLTNRLSIAGKPLIVDDIHVPERSFPHLTAETVRNRPGTLYQLYQDNFAVAVLRTEERLRACLADERLASLLEVEVGAPLLHIVRLALSFNDLAVELRHSYVNTAHHEYFAEEHQ</sequence>
<evidence type="ECO:0000259" key="4">
    <source>
        <dbReference type="PROSITE" id="PS50949"/>
    </source>
</evidence>
<gene>
    <name evidence="5" type="ORF">CEW83_08380</name>
</gene>
<dbReference type="InterPro" id="IPR036388">
    <property type="entry name" value="WH-like_DNA-bd_sf"/>
</dbReference>
<dbReference type="CDD" id="cd07377">
    <property type="entry name" value="WHTH_GntR"/>
    <property type="match status" value="1"/>
</dbReference>
<evidence type="ECO:0000256" key="3">
    <source>
        <dbReference type="ARBA" id="ARBA00023163"/>
    </source>
</evidence>
<dbReference type="Pfam" id="PF07702">
    <property type="entry name" value="UTRA"/>
    <property type="match status" value="1"/>
</dbReference>
<dbReference type="InterPro" id="IPR036390">
    <property type="entry name" value="WH_DNA-bd_sf"/>
</dbReference>
<evidence type="ECO:0000313" key="6">
    <source>
        <dbReference type="Proteomes" id="UP000244930"/>
    </source>
</evidence>
<evidence type="ECO:0000256" key="2">
    <source>
        <dbReference type="ARBA" id="ARBA00023125"/>
    </source>
</evidence>
<dbReference type="PROSITE" id="PS50949">
    <property type="entry name" value="HTH_GNTR"/>
    <property type="match status" value="1"/>
</dbReference>
<dbReference type="InterPro" id="IPR028978">
    <property type="entry name" value="Chorismate_lyase_/UTRA_dom_sf"/>
</dbReference>
<dbReference type="Proteomes" id="UP000244930">
    <property type="component" value="Chromosome"/>
</dbReference>
<dbReference type="RefSeq" id="WP_108948938.1">
    <property type="nucleotide sequence ID" value="NZ_CP022187.1"/>
</dbReference>
<evidence type="ECO:0000256" key="1">
    <source>
        <dbReference type="ARBA" id="ARBA00023015"/>
    </source>
</evidence>
<accession>A0A2U8GP09</accession>
<proteinExistence type="predicted"/>
<keyword evidence="3" id="KW-0804">Transcription</keyword>
<dbReference type="GO" id="GO:0003700">
    <property type="term" value="F:DNA-binding transcription factor activity"/>
    <property type="evidence" value="ECO:0007669"/>
    <property type="project" value="InterPro"/>
</dbReference>
<dbReference type="EMBL" id="CP022187">
    <property type="protein sequence ID" value="AWI75230.1"/>
    <property type="molecule type" value="Genomic_DNA"/>
</dbReference>
<dbReference type="InterPro" id="IPR000524">
    <property type="entry name" value="Tscrpt_reg_HTH_GntR"/>
</dbReference>